<gene>
    <name evidence="2" type="ORF">METZ01_LOCUS304966</name>
</gene>
<dbReference type="SUPFAM" id="SSF52540">
    <property type="entry name" value="P-loop containing nucleoside triphosphate hydrolases"/>
    <property type="match status" value="1"/>
</dbReference>
<evidence type="ECO:0000313" key="2">
    <source>
        <dbReference type="EMBL" id="SVC52112.1"/>
    </source>
</evidence>
<dbReference type="FunFam" id="3.30.450.370:FF:000001">
    <property type="entry name" value="Secretion system protein E"/>
    <property type="match status" value="1"/>
</dbReference>
<protein>
    <recommendedName>
        <fullName evidence="3">Bacterial type II secretion system protein E domain-containing protein</fullName>
    </recommendedName>
</protein>
<feature type="non-terminal residue" evidence="2">
    <location>
        <position position="318"/>
    </location>
</feature>
<dbReference type="InterPro" id="IPR050921">
    <property type="entry name" value="T4SS_GSP_E_ATPase"/>
</dbReference>
<name>A0A382MXA6_9ZZZZ</name>
<organism evidence="2">
    <name type="scientific">marine metagenome</name>
    <dbReference type="NCBI Taxonomy" id="408172"/>
    <lineage>
        <taxon>unclassified sequences</taxon>
        <taxon>metagenomes</taxon>
        <taxon>ecological metagenomes</taxon>
    </lineage>
</organism>
<dbReference type="InterPro" id="IPR027417">
    <property type="entry name" value="P-loop_NTPase"/>
</dbReference>
<dbReference type="Gene3D" id="1.10.390.40">
    <property type="match status" value="1"/>
</dbReference>
<dbReference type="GO" id="GO:0016887">
    <property type="term" value="F:ATP hydrolysis activity"/>
    <property type="evidence" value="ECO:0007669"/>
    <property type="project" value="InterPro"/>
</dbReference>
<dbReference type="Gene3D" id="3.30.450.370">
    <property type="match status" value="1"/>
</dbReference>
<dbReference type="EMBL" id="UINC01095767">
    <property type="protein sequence ID" value="SVC52112.1"/>
    <property type="molecule type" value="Genomic_DNA"/>
</dbReference>
<sequence length="318" mass="34989">MSLSSIFRFREKQAASAGSATVEAEASVSLDSPLFQAMSPALQDQVVNHPHLWRYLTRPSVQAMGVPDFLPRLGKAQKNLRQPNLVYPTGANVFVHLYQTEDDSRNSYIPIEPGADLDGSSLIQEIDRKLIDHVGELQKAATVEDQEDRVEILLEILGKICQTDGKSRRGAIQVTKGELQQLEYLLVRDKEGLGAIQPLISDPYIEDVSCSGVGPVFLEHKIFGALKAGIVFDNVDQLDHFVIQLSERIGRPVTVRNPIVDSTLPDGSRINIVYGDDVSKRGSNFTIRKFSATPMSILDLVAGGTLTEEMAAYISLML</sequence>
<evidence type="ECO:0008006" key="3">
    <source>
        <dbReference type="Google" id="ProtNLM"/>
    </source>
</evidence>
<accession>A0A382MXA6</accession>
<proteinExistence type="inferred from homology"/>
<evidence type="ECO:0000256" key="1">
    <source>
        <dbReference type="ARBA" id="ARBA00006611"/>
    </source>
</evidence>
<dbReference type="PANTHER" id="PTHR30486:SF14">
    <property type="entry name" value="FLAGELLA ACCESSORY PROTEIN I"/>
    <property type="match status" value="1"/>
</dbReference>
<dbReference type="AlphaFoldDB" id="A0A382MXA6"/>
<comment type="similarity">
    <text evidence="1">Belongs to the GSP E family.</text>
</comment>
<dbReference type="PANTHER" id="PTHR30486">
    <property type="entry name" value="TWITCHING MOTILITY PROTEIN PILT"/>
    <property type="match status" value="1"/>
</dbReference>
<reference evidence="2" key="1">
    <citation type="submission" date="2018-05" db="EMBL/GenBank/DDBJ databases">
        <authorList>
            <person name="Lanie J.A."/>
            <person name="Ng W.-L."/>
            <person name="Kazmierczak K.M."/>
            <person name="Andrzejewski T.M."/>
            <person name="Davidsen T.M."/>
            <person name="Wayne K.J."/>
            <person name="Tettelin H."/>
            <person name="Glass J.I."/>
            <person name="Rusch D."/>
            <person name="Podicherti R."/>
            <person name="Tsui H.-C.T."/>
            <person name="Winkler M.E."/>
        </authorList>
    </citation>
    <scope>NUCLEOTIDE SEQUENCE</scope>
</reference>